<feature type="compositionally biased region" description="Basic and acidic residues" evidence="9">
    <location>
        <begin position="87"/>
        <end position="99"/>
    </location>
</feature>
<evidence type="ECO:0000313" key="11">
    <source>
        <dbReference type="EMBL" id="CAD7638269.1"/>
    </source>
</evidence>
<name>A0A7R9LB28_9ACAR</name>
<evidence type="ECO:0000256" key="2">
    <source>
        <dbReference type="ARBA" id="ARBA00022771"/>
    </source>
</evidence>
<keyword evidence="5" id="KW-0238">DNA-binding</keyword>
<evidence type="ECO:0000256" key="3">
    <source>
        <dbReference type="ARBA" id="ARBA00022833"/>
    </source>
</evidence>
<dbReference type="GO" id="GO:0045944">
    <property type="term" value="P:positive regulation of transcription by RNA polymerase II"/>
    <property type="evidence" value="ECO:0007669"/>
    <property type="project" value="TreeGrafter"/>
</dbReference>
<keyword evidence="12" id="KW-1185">Reference proteome</keyword>
<dbReference type="SUPFAM" id="SSF57716">
    <property type="entry name" value="Glucocorticoid receptor-like (DNA-binding domain)"/>
    <property type="match status" value="1"/>
</dbReference>
<dbReference type="EMBL" id="CAJPVJ010000210">
    <property type="protein sequence ID" value="CAG2161705.1"/>
    <property type="molecule type" value="Genomic_DNA"/>
</dbReference>
<keyword evidence="4" id="KW-0805">Transcription regulation</keyword>
<dbReference type="SMART" id="SM00399">
    <property type="entry name" value="ZnF_C4"/>
    <property type="match status" value="1"/>
</dbReference>
<dbReference type="GO" id="GO:0008270">
    <property type="term" value="F:zinc ion binding"/>
    <property type="evidence" value="ECO:0007669"/>
    <property type="project" value="UniProtKB-KW"/>
</dbReference>
<keyword evidence="6" id="KW-0804">Transcription</keyword>
<dbReference type="Gene3D" id="3.30.50.10">
    <property type="entry name" value="Erythroid Transcription Factor GATA-1, subunit A"/>
    <property type="match status" value="1"/>
</dbReference>
<dbReference type="Proteomes" id="UP000728032">
    <property type="component" value="Unassembled WGS sequence"/>
</dbReference>
<evidence type="ECO:0000256" key="6">
    <source>
        <dbReference type="ARBA" id="ARBA00023163"/>
    </source>
</evidence>
<dbReference type="GO" id="GO:0000978">
    <property type="term" value="F:RNA polymerase II cis-regulatory region sequence-specific DNA binding"/>
    <property type="evidence" value="ECO:0007669"/>
    <property type="project" value="TreeGrafter"/>
</dbReference>
<evidence type="ECO:0000256" key="7">
    <source>
        <dbReference type="ARBA" id="ARBA00023170"/>
    </source>
</evidence>
<keyword evidence="3" id="KW-0862">Zinc</keyword>
<proteinExistence type="predicted"/>
<dbReference type="InterPro" id="IPR001628">
    <property type="entry name" value="Znf_hrmn_rcpt"/>
</dbReference>
<keyword evidence="8" id="KW-0539">Nucleus</keyword>
<dbReference type="PROSITE" id="PS51030">
    <property type="entry name" value="NUCLEAR_REC_DBD_2"/>
    <property type="match status" value="1"/>
</dbReference>
<protein>
    <recommendedName>
        <fullName evidence="10">Nuclear receptor domain-containing protein</fullName>
    </recommendedName>
</protein>
<organism evidence="11">
    <name type="scientific">Oppiella nova</name>
    <dbReference type="NCBI Taxonomy" id="334625"/>
    <lineage>
        <taxon>Eukaryota</taxon>
        <taxon>Metazoa</taxon>
        <taxon>Ecdysozoa</taxon>
        <taxon>Arthropoda</taxon>
        <taxon>Chelicerata</taxon>
        <taxon>Arachnida</taxon>
        <taxon>Acari</taxon>
        <taxon>Acariformes</taxon>
        <taxon>Sarcoptiformes</taxon>
        <taxon>Oribatida</taxon>
        <taxon>Brachypylina</taxon>
        <taxon>Oppioidea</taxon>
        <taxon>Oppiidae</taxon>
        <taxon>Oppiella</taxon>
    </lineage>
</organism>
<dbReference type="InterPro" id="IPR013088">
    <property type="entry name" value="Znf_NHR/GATA"/>
</dbReference>
<evidence type="ECO:0000256" key="8">
    <source>
        <dbReference type="ARBA" id="ARBA00023242"/>
    </source>
</evidence>
<sequence>MSSETGYHFKAISCESCKSFFRRNALRNADSFNCYLGGNCSINVETRKWCKKCRLDKCLAVGMKTKLIFTDKQNEVRKRIVEENRENKRKVMDKSRDDSVLNSTTSPPPDVLNMEINISPELSDSTSLFIDSNELISNEIIPIVRPITDHRNQFNELESNRLSELLGALKCKSTDQYLYHKKFLQNMGLDYDSDTIIIELLLYSLTQTDQI</sequence>
<gene>
    <name evidence="11" type="ORF">ONB1V03_LOCUS1309</name>
</gene>
<feature type="region of interest" description="Disordered" evidence="9">
    <location>
        <begin position="87"/>
        <end position="106"/>
    </location>
</feature>
<dbReference type="EMBL" id="OC915035">
    <property type="protein sequence ID" value="CAD7638269.1"/>
    <property type="molecule type" value="Genomic_DNA"/>
</dbReference>
<evidence type="ECO:0000259" key="10">
    <source>
        <dbReference type="PROSITE" id="PS51030"/>
    </source>
</evidence>
<accession>A0A7R9LB28</accession>
<keyword evidence="7" id="KW-0675">Receptor</keyword>
<dbReference type="GO" id="GO:0030154">
    <property type="term" value="P:cell differentiation"/>
    <property type="evidence" value="ECO:0007669"/>
    <property type="project" value="TreeGrafter"/>
</dbReference>
<dbReference type="GO" id="GO:0000122">
    <property type="term" value="P:negative regulation of transcription by RNA polymerase II"/>
    <property type="evidence" value="ECO:0007669"/>
    <property type="project" value="TreeGrafter"/>
</dbReference>
<dbReference type="AlphaFoldDB" id="A0A7R9LB28"/>
<feature type="domain" description="Nuclear receptor" evidence="10">
    <location>
        <begin position="1"/>
        <end position="70"/>
    </location>
</feature>
<evidence type="ECO:0000256" key="4">
    <source>
        <dbReference type="ARBA" id="ARBA00023015"/>
    </source>
</evidence>
<keyword evidence="2" id="KW-0863">Zinc-finger</keyword>
<evidence type="ECO:0000256" key="1">
    <source>
        <dbReference type="ARBA" id="ARBA00022723"/>
    </source>
</evidence>
<evidence type="ECO:0000256" key="5">
    <source>
        <dbReference type="ARBA" id="ARBA00023125"/>
    </source>
</evidence>
<dbReference type="OrthoDB" id="5771769at2759"/>
<evidence type="ECO:0000313" key="12">
    <source>
        <dbReference type="Proteomes" id="UP000728032"/>
    </source>
</evidence>
<reference evidence="11" key="1">
    <citation type="submission" date="2020-11" db="EMBL/GenBank/DDBJ databases">
        <authorList>
            <person name="Tran Van P."/>
        </authorList>
    </citation>
    <scope>NUCLEOTIDE SEQUENCE</scope>
</reference>
<keyword evidence="1" id="KW-0479">Metal-binding</keyword>
<dbReference type="GO" id="GO:0004879">
    <property type="term" value="F:nuclear receptor activity"/>
    <property type="evidence" value="ECO:0007669"/>
    <property type="project" value="TreeGrafter"/>
</dbReference>
<dbReference type="Pfam" id="PF00105">
    <property type="entry name" value="zf-C4"/>
    <property type="match status" value="1"/>
</dbReference>
<dbReference type="PANTHER" id="PTHR24082">
    <property type="entry name" value="NUCLEAR HORMONE RECEPTOR"/>
    <property type="match status" value="1"/>
</dbReference>
<dbReference type="PRINTS" id="PR00047">
    <property type="entry name" value="STROIDFINGER"/>
</dbReference>
<dbReference type="PANTHER" id="PTHR24082:SF283">
    <property type="entry name" value="NUCLEAR HORMONE RECEPTOR HR96"/>
    <property type="match status" value="1"/>
</dbReference>
<dbReference type="InterPro" id="IPR050234">
    <property type="entry name" value="Nuclear_hormone_rcpt_NR1"/>
</dbReference>
<evidence type="ECO:0000256" key="9">
    <source>
        <dbReference type="SAM" id="MobiDB-lite"/>
    </source>
</evidence>